<evidence type="ECO:0000256" key="6">
    <source>
        <dbReference type="ARBA" id="ARBA00023136"/>
    </source>
</evidence>
<feature type="transmembrane region" description="Helical" evidence="7">
    <location>
        <begin position="45"/>
        <end position="63"/>
    </location>
</feature>
<feature type="transmembrane region" description="Helical" evidence="7">
    <location>
        <begin position="163"/>
        <end position="183"/>
    </location>
</feature>
<evidence type="ECO:0000256" key="5">
    <source>
        <dbReference type="ARBA" id="ARBA00022989"/>
    </source>
</evidence>
<protein>
    <submittedName>
        <fullName evidence="9">Drug resistance transporter, EmrB/QacA subfamily</fullName>
    </submittedName>
</protein>
<gene>
    <name evidence="9" type="ORF">SAMN05421842_12756</name>
</gene>
<dbReference type="PRINTS" id="PR01036">
    <property type="entry name" value="TCRTETB"/>
</dbReference>
<evidence type="ECO:0000256" key="1">
    <source>
        <dbReference type="ARBA" id="ARBA00004651"/>
    </source>
</evidence>
<organism evidence="9 10">
    <name type="scientific">Clostridium uliginosum</name>
    <dbReference type="NCBI Taxonomy" id="119641"/>
    <lineage>
        <taxon>Bacteria</taxon>
        <taxon>Bacillati</taxon>
        <taxon>Bacillota</taxon>
        <taxon>Clostridia</taxon>
        <taxon>Eubacteriales</taxon>
        <taxon>Clostridiaceae</taxon>
        <taxon>Clostridium</taxon>
    </lineage>
</organism>
<dbReference type="Gene3D" id="1.20.1250.20">
    <property type="entry name" value="MFS general substrate transporter like domains"/>
    <property type="match status" value="1"/>
</dbReference>
<evidence type="ECO:0000256" key="2">
    <source>
        <dbReference type="ARBA" id="ARBA00022448"/>
    </source>
</evidence>
<evidence type="ECO:0000313" key="10">
    <source>
        <dbReference type="Proteomes" id="UP000199263"/>
    </source>
</evidence>
<sequence>MKRSKVILGFTALIIGCFLGVLDSTIVNIALPDMAIYLGKSINDVSWVTTSYLLSFLVFLIIGSKIADQFGRKKILIIGLFIFGLSSLLCGVGNSFVFLIIMRFFQGIGASIITPVVLPLGLEIFGKERKGFVIAVSGGITAIAAAVGPPIGGIILQYLNWKYIFYVNVPISIVAIVFAAISLNESYDTTVSKKVDILGAILLMISIFCLVFPLLKGNDYGWQSKTIVSLFCICILSIIAFLFVEIKTKEPMLPLNLFKESTFTASCILYMSAGFATASPLLLLNFYLEKIFNYSPLKSGLILMTLSITSVLGIPLGSILVKKIGARLVNFSGILIVGIGTVLLSQININTSVTNMRIALIIMGIGFGFSVQSIASSIKYLPVEKSGMASGIINAARQIGMCVGIAVLVSILNSNITSATNNIKQDVTTEINSQANLDPSIKEKMLSKINNLNQDSISSSNEDVIKDIDNQGEIMLSKVSTDKKEKVLTTLNEQKAKVKYIINFGKDIKNKELTKAFDNTFVVSYAIVFILSICGLFTDRKPTDDEKMMVYTKY</sequence>
<evidence type="ECO:0000259" key="8">
    <source>
        <dbReference type="PROSITE" id="PS50850"/>
    </source>
</evidence>
<evidence type="ECO:0000256" key="4">
    <source>
        <dbReference type="ARBA" id="ARBA00022692"/>
    </source>
</evidence>
<feature type="transmembrane region" description="Helical" evidence="7">
    <location>
        <begin position="267"/>
        <end position="288"/>
    </location>
</feature>
<keyword evidence="5 7" id="KW-1133">Transmembrane helix</keyword>
<dbReference type="Proteomes" id="UP000199263">
    <property type="component" value="Unassembled WGS sequence"/>
</dbReference>
<dbReference type="InterPro" id="IPR005829">
    <property type="entry name" value="Sugar_transporter_CS"/>
</dbReference>
<dbReference type="GO" id="GO:0005886">
    <property type="term" value="C:plasma membrane"/>
    <property type="evidence" value="ECO:0007669"/>
    <property type="project" value="UniProtKB-SubCell"/>
</dbReference>
<keyword evidence="10" id="KW-1185">Reference proteome</keyword>
<feature type="transmembrane region" description="Helical" evidence="7">
    <location>
        <begin position="399"/>
        <end position="416"/>
    </location>
</feature>
<dbReference type="InterPro" id="IPR011701">
    <property type="entry name" value="MFS"/>
</dbReference>
<dbReference type="NCBIfam" id="TIGR00711">
    <property type="entry name" value="efflux_EmrB"/>
    <property type="match status" value="1"/>
</dbReference>
<dbReference type="OrthoDB" id="2321349at2"/>
<keyword evidence="6 7" id="KW-0472">Membrane</keyword>
<evidence type="ECO:0000256" key="7">
    <source>
        <dbReference type="SAM" id="Phobius"/>
    </source>
</evidence>
<feature type="transmembrane region" description="Helical" evidence="7">
    <location>
        <begin position="328"/>
        <end position="346"/>
    </location>
</feature>
<dbReference type="PANTHER" id="PTHR42718">
    <property type="entry name" value="MAJOR FACILITATOR SUPERFAMILY MULTIDRUG TRANSPORTER MFSC"/>
    <property type="match status" value="1"/>
</dbReference>
<reference evidence="9 10" key="1">
    <citation type="submission" date="2016-10" db="EMBL/GenBank/DDBJ databases">
        <authorList>
            <person name="de Groot N.N."/>
        </authorList>
    </citation>
    <scope>NUCLEOTIDE SEQUENCE [LARGE SCALE GENOMIC DNA]</scope>
    <source>
        <strain evidence="9 10">DSM 12992</strain>
    </source>
</reference>
<dbReference type="Pfam" id="PF07690">
    <property type="entry name" value="MFS_1"/>
    <property type="match status" value="1"/>
</dbReference>
<dbReference type="SUPFAM" id="SSF103473">
    <property type="entry name" value="MFS general substrate transporter"/>
    <property type="match status" value="2"/>
</dbReference>
<dbReference type="InterPro" id="IPR036259">
    <property type="entry name" value="MFS_trans_sf"/>
</dbReference>
<dbReference type="PROSITE" id="PS51257">
    <property type="entry name" value="PROKAR_LIPOPROTEIN"/>
    <property type="match status" value="1"/>
</dbReference>
<feature type="transmembrane region" description="Helical" evidence="7">
    <location>
        <begin position="7"/>
        <end position="30"/>
    </location>
</feature>
<dbReference type="PANTHER" id="PTHR42718:SF46">
    <property type="entry name" value="BLR6921 PROTEIN"/>
    <property type="match status" value="1"/>
</dbReference>
<dbReference type="InterPro" id="IPR020846">
    <property type="entry name" value="MFS_dom"/>
</dbReference>
<dbReference type="AlphaFoldDB" id="A0A1I1QUD9"/>
<comment type="subcellular location">
    <subcellularLocation>
        <location evidence="1">Cell membrane</location>
        <topology evidence="1">Multi-pass membrane protein</topology>
    </subcellularLocation>
</comment>
<dbReference type="RefSeq" id="WP_090093479.1">
    <property type="nucleotide sequence ID" value="NZ_FOMG01000027.1"/>
</dbReference>
<evidence type="ECO:0000256" key="3">
    <source>
        <dbReference type="ARBA" id="ARBA00022475"/>
    </source>
</evidence>
<accession>A0A1I1QUD9</accession>
<dbReference type="PROSITE" id="PS00216">
    <property type="entry name" value="SUGAR_TRANSPORT_1"/>
    <property type="match status" value="1"/>
</dbReference>
<dbReference type="InterPro" id="IPR004638">
    <property type="entry name" value="EmrB-like"/>
</dbReference>
<feature type="transmembrane region" description="Helical" evidence="7">
    <location>
        <begin position="195"/>
        <end position="215"/>
    </location>
</feature>
<keyword evidence="4 7" id="KW-0812">Transmembrane</keyword>
<dbReference type="GO" id="GO:0022857">
    <property type="term" value="F:transmembrane transporter activity"/>
    <property type="evidence" value="ECO:0007669"/>
    <property type="project" value="InterPro"/>
</dbReference>
<dbReference type="EMBL" id="FOMG01000027">
    <property type="protein sequence ID" value="SFD25699.1"/>
    <property type="molecule type" value="Genomic_DNA"/>
</dbReference>
<dbReference type="CDD" id="cd17321">
    <property type="entry name" value="MFS_MMR_MDR_like"/>
    <property type="match status" value="1"/>
</dbReference>
<feature type="transmembrane region" description="Helical" evidence="7">
    <location>
        <begin position="300"/>
        <end position="321"/>
    </location>
</feature>
<proteinExistence type="predicted"/>
<feature type="transmembrane region" description="Helical" evidence="7">
    <location>
        <begin position="520"/>
        <end position="538"/>
    </location>
</feature>
<feature type="transmembrane region" description="Helical" evidence="7">
    <location>
        <begin position="132"/>
        <end position="157"/>
    </location>
</feature>
<keyword evidence="3" id="KW-1003">Cell membrane</keyword>
<keyword evidence="2" id="KW-0813">Transport</keyword>
<feature type="transmembrane region" description="Helical" evidence="7">
    <location>
        <begin position="107"/>
        <end position="125"/>
    </location>
</feature>
<feature type="transmembrane region" description="Helical" evidence="7">
    <location>
        <begin position="75"/>
        <end position="101"/>
    </location>
</feature>
<feature type="transmembrane region" description="Helical" evidence="7">
    <location>
        <begin position="227"/>
        <end position="246"/>
    </location>
</feature>
<dbReference type="STRING" id="119641.SAMN05421842_12756"/>
<feature type="domain" description="Major facilitator superfamily (MFS) profile" evidence="8">
    <location>
        <begin position="9"/>
        <end position="543"/>
    </location>
</feature>
<dbReference type="Gene3D" id="1.20.1720.10">
    <property type="entry name" value="Multidrug resistance protein D"/>
    <property type="match status" value="1"/>
</dbReference>
<feature type="transmembrane region" description="Helical" evidence="7">
    <location>
        <begin position="358"/>
        <end position="378"/>
    </location>
</feature>
<name>A0A1I1QUD9_9CLOT</name>
<evidence type="ECO:0000313" key="9">
    <source>
        <dbReference type="EMBL" id="SFD25699.1"/>
    </source>
</evidence>
<dbReference type="PROSITE" id="PS50850">
    <property type="entry name" value="MFS"/>
    <property type="match status" value="1"/>
</dbReference>